<comment type="subcellular location">
    <subcellularLocation>
        <location evidence="2 11">Secreted</location>
    </subcellularLocation>
</comment>
<dbReference type="GeneID" id="54569442"/>
<evidence type="ECO:0000256" key="6">
    <source>
        <dbReference type="ARBA" id="ARBA00023157"/>
    </source>
</evidence>
<dbReference type="PIRSF" id="PIRSF011794">
    <property type="entry name" value="Rhamnogalacturonase_B"/>
    <property type="match status" value="1"/>
</dbReference>
<dbReference type="InterPro" id="IPR029413">
    <property type="entry name" value="RG-lyase_II"/>
</dbReference>
<evidence type="ECO:0000259" key="15">
    <source>
        <dbReference type="Pfam" id="PF14686"/>
    </source>
</evidence>
<dbReference type="SUPFAM" id="SSF49452">
    <property type="entry name" value="Starch-binding domain-like"/>
    <property type="match status" value="1"/>
</dbReference>
<evidence type="ECO:0000313" key="16">
    <source>
        <dbReference type="EMBL" id="KAF2169561.1"/>
    </source>
</evidence>
<dbReference type="Pfam" id="PF14686">
    <property type="entry name" value="fn3_3"/>
    <property type="match status" value="1"/>
</dbReference>
<dbReference type="GO" id="GO:0045490">
    <property type="term" value="P:pectin catabolic process"/>
    <property type="evidence" value="ECO:0007669"/>
    <property type="project" value="TreeGrafter"/>
</dbReference>
<dbReference type="Pfam" id="PF09284">
    <property type="entry name" value="RhgB_N"/>
    <property type="match status" value="1"/>
</dbReference>
<evidence type="ECO:0000259" key="13">
    <source>
        <dbReference type="Pfam" id="PF09284"/>
    </source>
</evidence>
<protein>
    <recommendedName>
        <fullName evidence="11">Rhamnogalacturonate lyase</fullName>
        <ecNumber evidence="11">4.2.2.23</ecNumber>
    </recommendedName>
</protein>
<name>A0A6A6CR60_ZASCE</name>
<keyword evidence="17" id="KW-1185">Reference proteome</keyword>
<feature type="signal peptide" evidence="11">
    <location>
        <begin position="1"/>
        <end position="19"/>
    </location>
</feature>
<evidence type="ECO:0000256" key="1">
    <source>
        <dbReference type="ARBA" id="ARBA00001324"/>
    </source>
</evidence>
<organism evidence="16 17">
    <name type="scientific">Zasmidium cellare ATCC 36951</name>
    <dbReference type="NCBI Taxonomy" id="1080233"/>
    <lineage>
        <taxon>Eukaryota</taxon>
        <taxon>Fungi</taxon>
        <taxon>Dikarya</taxon>
        <taxon>Ascomycota</taxon>
        <taxon>Pezizomycotina</taxon>
        <taxon>Dothideomycetes</taxon>
        <taxon>Dothideomycetidae</taxon>
        <taxon>Mycosphaerellales</taxon>
        <taxon>Mycosphaerellaceae</taxon>
        <taxon>Zasmidium</taxon>
    </lineage>
</organism>
<feature type="domain" description="Rhamnogalacturonan lyase" evidence="14">
    <location>
        <begin position="367"/>
        <end position="530"/>
    </location>
</feature>
<keyword evidence="9 11" id="KW-0961">Cell wall biogenesis/degradation</keyword>
<sequence length="532" mass="56793">MLATSIFAAAIGFGSLVTAQFGLTDNDDSYVVNAGSANSLVATVDKASCDVTSIVYRGAELQSSSKYTHIGSGLGSATVSAQTIDDQYVKVTCETDTLTHYIVVKSGEANLYMATYTSAEPEIGELRYIARLDNSILPSSYPFGDVSTTVGSTETIEGSDVFLVDGETRSKFYSSDRFIDDHVHCVYGDDTHACFVKPALAYEAASGGPFFRDIDTNNGGDYTSLTFYMNSGHVQTEAFRMGLHGPYALTFSRSGVPALADFDFSFFADLDIQGYVAESGRGYVSGTASGVGSDYQTVVAWSNDEAQYWAYASTDGSFTSPAVKPGTYTMKLYQTELEVASQSVDVSAGSTTSSDIASTLTAPTTSLWTIGSCDGQPTGFLNADKQLRMHPSDSRMSDWGPTDFVVGEANATDFPMALFKAVNSGQNITFSLEDASSDATLRIRTTLAFASGRPQVVVNTWTADAPDAPTKIDSRGVTRGAYRGYGEAYEVDIPSSELVAGQNSIQINVISGSSGDEFLSPNFILDCIELYR</sequence>
<dbReference type="GO" id="GO:0030246">
    <property type="term" value="F:carbohydrate binding"/>
    <property type="evidence" value="ECO:0007669"/>
    <property type="project" value="UniProtKB-UniRule"/>
</dbReference>
<evidence type="ECO:0000256" key="3">
    <source>
        <dbReference type="ARBA" id="ARBA00010418"/>
    </source>
</evidence>
<evidence type="ECO:0000313" key="17">
    <source>
        <dbReference type="Proteomes" id="UP000799537"/>
    </source>
</evidence>
<dbReference type="InterPro" id="IPR029411">
    <property type="entry name" value="RG-lyase_III"/>
</dbReference>
<dbReference type="CDD" id="cd10316">
    <property type="entry name" value="RGL4_M"/>
    <property type="match status" value="1"/>
</dbReference>
<evidence type="ECO:0000256" key="5">
    <source>
        <dbReference type="ARBA" id="ARBA00022729"/>
    </source>
</evidence>
<gene>
    <name evidence="16" type="ORF">M409DRAFT_64658</name>
</gene>
<dbReference type="PANTHER" id="PTHR36574:SF1">
    <property type="entry name" value="RHAMNOGALACTURONATE LYASE-RELATED"/>
    <property type="match status" value="1"/>
</dbReference>
<dbReference type="CDD" id="cd10317">
    <property type="entry name" value="RGL4_C"/>
    <property type="match status" value="1"/>
</dbReference>
<dbReference type="InterPro" id="IPR013784">
    <property type="entry name" value="Carb-bd-like_fold"/>
</dbReference>
<dbReference type="EMBL" id="ML993587">
    <property type="protein sequence ID" value="KAF2169561.1"/>
    <property type="molecule type" value="Genomic_DNA"/>
</dbReference>
<evidence type="ECO:0000256" key="8">
    <source>
        <dbReference type="ARBA" id="ARBA00023277"/>
    </source>
</evidence>
<dbReference type="InterPro" id="IPR015364">
    <property type="entry name" value="RhgB_N"/>
</dbReference>
<feature type="disulfide bond" evidence="12">
    <location>
        <begin position="185"/>
        <end position="194"/>
    </location>
</feature>
<dbReference type="FunFam" id="2.70.98.10:FF:000020">
    <property type="entry name" value="Rhamnogalacturonate lyase A"/>
    <property type="match status" value="1"/>
</dbReference>
<keyword evidence="5 11" id="KW-0732">Signal</keyword>
<dbReference type="InterPro" id="IPR011013">
    <property type="entry name" value="Gal_mutarotase_sf_dom"/>
</dbReference>
<comment type="similarity">
    <text evidence="3 11">Belongs to the polysaccharide lyase 4 family.</text>
</comment>
<evidence type="ECO:0000256" key="9">
    <source>
        <dbReference type="ARBA" id="ARBA00023316"/>
    </source>
</evidence>
<keyword evidence="7 11" id="KW-0456">Lyase</keyword>
<dbReference type="InterPro" id="IPR008979">
    <property type="entry name" value="Galactose-bd-like_sf"/>
</dbReference>
<dbReference type="GO" id="GO:0102210">
    <property type="term" value="F:rhamnogalacturonan endolyase activity"/>
    <property type="evidence" value="ECO:0007669"/>
    <property type="project" value="UniProtKB-UniRule"/>
</dbReference>
<dbReference type="Gene3D" id="2.60.120.260">
    <property type="entry name" value="Galactose-binding domain-like"/>
    <property type="match status" value="1"/>
</dbReference>
<keyword evidence="8 11" id="KW-0119">Carbohydrate metabolism</keyword>
<dbReference type="GO" id="GO:0071555">
    <property type="term" value="P:cell wall organization"/>
    <property type="evidence" value="ECO:0007669"/>
    <property type="project" value="UniProtKB-UniRule"/>
</dbReference>
<evidence type="ECO:0000256" key="7">
    <source>
        <dbReference type="ARBA" id="ARBA00023239"/>
    </source>
</evidence>
<keyword evidence="6 12" id="KW-1015">Disulfide bond</keyword>
<accession>A0A6A6CR60</accession>
<keyword evidence="4 11" id="KW-0964">Secreted</keyword>
<feature type="domain" description="Rhamnogalacturonase B N-terminal" evidence="13">
    <location>
        <begin position="21"/>
        <end position="274"/>
    </location>
</feature>
<keyword evidence="10 11" id="KW-0624">Polysaccharide degradation</keyword>
<evidence type="ECO:0000256" key="2">
    <source>
        <dbReference type="ARBA" id="ARBA00004613"/>
    </source>
</evidence>
<evidence type="ECO:0000256" key="10">
    <source>
        <dbReference type="ARBA" id="ARBA00023326"/>
    </source>
</evidence>
<evidence type="ECO:0000256" key="11">
    <source>
        <dbReference type="PIRNR" id="PIRNR011794"/>
    </source>
</evidence>
<dbReference type="GO" id="GO:0005576">
    <property type="term" value="C:extracellular region"/>
    <property type="evidence" value="ECO:0007669"/>
    <property type="project" value="UniProtKB-SubCell"/>
</dbReference>
<evidence type="ECO:0000256" key="12">
    <source>
        <dbReference type="PIRSR" id="PIRSR011794-1"/>
    </source>
</evidence>
<reference evidence="16" key="1">
    <citation type="journal article" date="2020" name="Stud. Mycol.">
        <title>101 Dothideomycetes genomes: a test case for predicting lifestyles and emergence of pathogens.</title>
        <authorList>
            <person name="Haridas S."/>
            <person name="Albert R."/>
            <person name="Binder M."/>
            <person name="Bloem J."/>
            <person name="Labutti K."/>
            <person name="Salamov A."/>
            <person name="Andreopoulos B."/>
            <person name="Baker S."/>
            <person name="Barry K."/>
            <person name="Bills G."/>
            <person name="Bluhm B."/>
            <person name="Cannon C."/>
            <person name="Castanera R."/>
            <person name="Culley D."/>
            <person name="Daum C."/>
            <person name="Ezra D."/>
            <person name="Gonzalez J."/>
            <person name="Henrissat B."/>
            <person name="Kuo A."/>
            <person name="Liang C."/>
            <person name="Lipzen A."/>
            <person name="Lutzoni F."/>
            <person name="Magnuson J."/>
            <person name="Mondo S."/>
            <person name="Nolan M."/>
            <person name="Ohm R."/>
            <person name="Pangilinan J."/>
            <person name="Park H.-J."/>
            <person name="Ramirez L."/>
            <person name="Alfaro M."/>
            <person name="Sun H."/>
            <person name="Tritt A."/>
            <person name="Yoshinaga Y."/>
            <person name="Zwiers L.-H."/>
            <person name="Turgeon B."/>
            <person name="Goodwin S."/>
            <person name="Spatafora J."/>
            <person name="Crous P."/>
            <person name="Grigoriev I."/>
        </authorList>
    </citation>
    <scope>NUCLEOTIDE SEQUENCE</scope>
    <source>
        <strain evidence="16">ATCC 36951</strain>
    </source>
</reference>
<dbReference type="RefSeq" id="XP_033670450.1">
    <property type="nucleotide sequence ID" value="XM_033816170.1"/>
</dbReference>
<feature type="chain" id="PRO_5025720887" description="Rhamnogalacturonate lyase" evidence="11">
    <location>
        <begin position="20"/>
        <end position="532"/>
    </location>
</feature>
<proteinExistence type="inferred from homology"/>
<dbReference type="PANTHER" id="PTHR36574">
    <property type="entry name" value="RHAMNOGALACTURONATE LYASE-RELATED"/>
    <property type="match status" value="1"/>
</dbReference>
<feature type="disulfide bond" evidence="12">
    <location>
        <begin position="49"/>
        <end position="93"/>
    </location>
</feature>
<comment type="catalytic activity">
    <reaction evidence="1 11">
        <text>Endotype eliminative cleavage of L-alpha-rhamnopyranosyl-(1-&gt;4)-alpha-D-galactopyranosyluronic acid bonds of rhamnogalacturonan I domains in ramified hairy regions of pectin leaving L-rhamnopyranose at the reducing end and 4-deoxy-4,5-unsaturated D-galactopyranosyluronic acid at the non-reducing end.</text>
        <dbReference type="EC" id="4.2.2.23"/>
    </reaction>
</comment>
<dbReference type="Proteomes" id="UP000799537">
    <property type="component" value="Unassembled WGS sequence"/>
</dbReference>
<evidence type="ECO:0000259" key="14">
    <source>
        <dbReference type="Pfam" id="PF14683"/>
    </source>
</evidence>
<dbReference type="Pfam" id="PF14683">
    <property type="entry name" value="CBM-like"/>
    <property type="match status" value="1"/>
</dbReference>
<dbReference type="EC" id="4.2.2.23" evidence="11"/>
<dbReference type="InterPro" id="IPR014718">
    <property type="entry name" value="GH-type_carb-bd"/>
</dbReference>
<dbReference type="InterPro" id="IPR016590">
    <property type="entry name" value="Rhamnogalacturonase_B"/>
</dbReference>
<dbReference type="Gene3D" id="2.70.98.10">
    <property type="match status" value="1"/>
</dbReference>
<dbReference type="SUPFAM" id="SSF74650">
    <property type="entry name" value="Galactose mutarotase-like"/>
    <property type="match status" value="1"/>
</dbReference>
<dbReference type="OrthoDB" id="114708at2759"/>
<evidence type="ECO:0000256" key="4">
    <source>
        <dbReference type="ARBA" id="ARBA00022525"/>
    </source>
</evidence>
<dbReference type="Gene3D" id="2.60.40.1120">
    <property type="entry name" value="Carboxypeptidase-like, regulatory domain"/>
    <property type="match status" value="1"/>
</dbReference>
<dbReference type="CDD" id="cd10320">
    <property type="entry name" value="RGL4_N"/>
    <property type="match status" value="1"/>
</dbReference>
<dbReference type="AlphaFoldDB" id="A0A6A6CR60"/>
<dbReference type="SUPFAM" id="SSF49785">
    <property type="entry name" value="Galactose-binding domain-like"/>
    <property type="match status" value="1"/>
</dbReference>
<dbReference type="FunFam" id="2.60.120.260:FF:000102">
    <property type="entry name" value="Rhamnogalacturonate lyase A"/>
    <property type="match status" value="1"/>
</dbReference>
<feature type="domain" description="Rhamnogalacturonan lyase" evidence="15">
    <location>
        <begin position="280"/>
        <end position="353"/>
    </location>
</feature>